<organism evidence="2 3">
    <name type="scientific">Stutzerimonas nosocomialis</name>
    <dbReference type="NCBI Taxonomy" id="1056496"/>
    <lineage>
        <taxon>Bacteria</taxon>
        <taxon>Pseudomonadati</taxon>
        <taxon>Pseudomonadota</taxon>
        <taxon>Gammaproteobacteria</taxon>
        <taxon>Pseudomonadales</taxon>
        <taxon>Pseudomonadaceae</taxon>
        <taxon>Stutzerimonas</taxon>
    </lineage>
</organism>
<dbReference type="RefSeq" id="WP_138411354.1">
    <property type="nucleotide sequence ID" value="NZ_QLAG01000007.1"/>
</dbReference>
<comment type="caution">
    <text evidence="2">The sequence shown here is derived from an EMBL/GenBank/DDBJ whole genome shotgun (WGS) entry which is preliminary data.</text>
</comment>
<feature type="domain" description="DUF4123" evidence="1">
    <location>
        <begin position="5"/>
        <end position="118"/>
    </location>
</feature>
<name>A0A5R9R012_9GAMM</name>
<reference evidence="2 3" key="1">
    <citation type="journal article" date="2017" name="Eur. J. Clin. Microbiol. Infect. Dis.">
        <title>Uncommonly isolated clinical Pseudomonas: identification and phylogenetic assignation.</title>
        <authorList>
            <person name="Mulet M."/>
            <person name="Gomila M."/>
            <person name="Ramirez A."/>
            <person name="Cardew S."/>
            <person name="Moore E.R."/>
            <person name="Lalucat J."/>
            <person name="Garcia-Valdes E."/>
        </authorList>
    </citation>
    <scope>NUCLEOTIDE SEQUENCE [LARGE SCALE GENOMIC DNA]</scope>
    <source>
        <strain evidence="2 3">SD129</strain>
    </source>
</reference>
<dbReference type="Proteomes" id="UP000306753">
    <property type="component" value="Unassembled WGS sequence"/>
</dbReference>
<dbReference type="Pfam" id="PF13503">
    <property type="entry name" value="DUF4123"/>
    <property type="match status" value="1"/>
</dbReference>
<proteinExistence type="predicted"/>
<accession>A0A5R9R012</accession>
<dbReference type="EMBL" id="QLAG01000007">
    <property type="protein sequence ID" value="TLX64205.1"/>
    <property type="molecule type" value="Genomic_DNA"/>
</dbReference>
<dbReference type="AlphaFoldDB" id="A0A5R9R012"/>
<sequence>MSRDFLLVDGVLRQDALQWLYATGEPIEVIPLYNGTRWDGVKELGPILVGLDNHSSLLGEWQSSRHLQRQASRIQSSASLNDVADHLSQYITITDDSDSYSLFRFADPLVTSYWLGSYPSSAYRSLLGPLSEWLVPLPPPNWAHSKDVEWQSYRPQPNSPKLECKLNHLADDQVQALEQAYRRSFKERLYGWMTEDYPQTLSALGEQERGHWLEQRLLDAEAWGLVNERSIAIWLERCACWGDDFATRSDSPYQAWLARTPDAQKLPPERRIQALDEDCLAG</sequence>
<dbReference type="InterPro" id="IPR025391">
    <property type="entry name" value="DUF4123"/>
</dbReference>
<protein>
    <submittedName>
        <fullName evidence="2">DUF4123 domain-containing protein</fullName>
    </submittedName>
</protein>
<gene>
    <name evidence="2" type="ORF">DN820_07780</name>
</gene>
<evidence type="ECO:0000313" key="2">
    <source>
        <dbReference type="EMBL" id="TLX64205.1"/>
    </source>
</evidence>
<keyword evidence="3" id="KW-1185">Reference proteome</keyword>
<evidence type="ECO:0000259" key="1">
    <source>
        <dbReference type="Pfam" id="PF13503"/>
    </source>
</evidence>
<evidence type="ECO:0000313" key="3">
    <source>
        <dbReference type="Proteomes" id="UP000306753"/>
    </source>
</evidence>